<keyword evidence="1" id="KW-0812">Transmembrane</keyword>
<dbReference type="RefSeq" id="YP_010655052.1">
    <property type="nucleotide sequence ID" value="NC_070819.1"/>
</dbReference>
<evidence type="ECO:0000256" key="1">
    <source>
        <dbReference type="SAM" id="Phobius"/>
    </source>
</evidence>
<reference evidence="2 3" key="1">
    <citation type="submission" date="2019-05" db="EMBL/GenBank/DDBJ databases">
        <authorList>
            <person name="Burnell J."/>
            <person name="Dorr H."/>
            <person name="Griffin H."/>
            <person name="Jordan N."/>
            <person name="Molloy S.D."/>
            <person name="Garlena R.A."/>
            <person name="Russell D.A."/>
            <person name="Pope W.H."/>
            <person name="Jacobs-Sera D."/>
            <person name="Hatfull G.F."/>
        </authorList>
    </citation>
    <scope>NUCLEOTIDE SEQUENCE [LARGE SCALE GENOMIC DNA]</scope>
</reference>
<name>A0A515MI90_9CAUD</name>
<organism evidence="2 3">
    <name type="scientific">Gordonia phage Sidious</name>
    <dbReference type="NCBI Taxonomy" id="2591118"/>
    <lineage>
        <taxon>Viruses</taxon>
        <taxon>Duplodnaviria</taxon>
        <taxon>Heunggongvirae</taxon>
        <taxon>Uroviricota</taxon>
        <taxon>Caudoviricetes</taxon>
        <taxon>Sidiousvirus</taxon>
        <taxon>Sidiousvirus sidious</taxon>
    </lineage>
</organism>
<dbReference type="GeneID" id="77930908"/>
<evidence type="ECO:0000313" key="3">
    <source>
        <dbReference type="Proteomes" id="UP000319161"/>
    </source>
</evidence>
<dbReference type="Proteomes" id="UP000319161">
    <property type="component" value="Segment"/>
</dbReference>
<accession>A0A515MI90</accession>
<keyword evidence="1" id="KW-0472">Membrane</keyword>
<protein>
    <submittedName>
        <fullName evidence="2">Uncharacterized protein</fullName>
    </submittedName>
</protein>
<gene>
    <name evidence="2" type="primary">34</name>
    <name evidence="2" type="ORF">SEA_SIDIOUS_34</name>
</gene>
<dbReference type="EMBL" id="MK967384">
    <property type="protein sequence ID" value="QDM56381.1"/>
    <property type="molecule type" value="Genomic_DNA"/>
</dbReference>
<sequence>MEPHARCLRPTNMVFDVLAVIVCVCAGGWLVIAERGPSR</sequence>
<dbReference type="KEGG" id="vg:77930908"/>
<keyword evidence="1" id="KW-1133">Transmembrane helix</keyword>
<feature type="transmembrane region" description="Helical" evidence="1">
    <location>
        <begin position="12"/>
        <end position="32"/>
    </location>
</feature>
<proteinExistence type="predicted"/>
<keyword evidence="3" id="KW-1185">Reference proteome</keyword>
<evidence type="ECO:0000313" key="2">
    <source>
        <dbReference type="EMBL" id="QDM56381.1"/>
    </source>
</evidence>